<evidence type="ECO:0000256" key="6">
    <source>
        <dbReference type="ARBA" id="ARBA00022448"/>
    </source>
</evidence>
<comment type="subcellular location">
    <subcellularLocation>
        <location evidence="2">Mitochondrion inner membrane</location>
        <topology evidence="2">Peripheral membrane protein</topology>
        <orientation evidence="2">Matrix side</orientation>
    </subcellularLocation>
</comment>
<dbReference type="Pfam" id="PF07347">
    <property type="entry name" value="CI-B14_5a"/>
    <property type="match status" value="1"/>
</dbReference>
<organism evidence="15">
    <name type="scientific">Octopus bimaculoides</name>
    <name type="common">California two-spotted octopus</name>
    <dbReference type="NCBI Taxonomy" id="37653"/>
    <lineage>
        <taxon>Eukaryota</taxon>
        <taxon>Metazoa</taxon>
        <taxon>Spiralia</taxon>
        <taxon>Lophotrochozoa</taxon>
        <taxon>Mollusca</taxon>
        <taxon>Cephalopoda</taxon>
        <taxon>Coleoidea</taxon>
        <taxon>Octopodiformes</taxon>
        <taxon>Octopoda</taxon>
        <taxon>Incirrata</taxon>
        <taxon>Octopodidae</taxon>
        <taxon>Octopus</taxon>
    </lineage>
</organism>
<evidence type="ECO:0000256" key="12">
    <source>
        <dbReference type="ARBA" id="ARBA00023136"/>
    </source>
</evidence>
<dbReference type="OrthoDB" id="10063829at2759"/>
<evidence type="ECO:0000256" key="1">
    <source>
        <dbReference type="ARBA" id="ARBA00003195"/>
    </source>
</evidence>
<evidence type="ECO:0000256" key="9">
    <source>
        <dbReference type="ARBA" id="ARBA00022982"/>
    </source>
</evidence>
<evidence type="ECO:0000256" key="4">
    <source>
        <dbReference type="ARBA" id="ARBA00011533"/>
    </source>
</evidence>
<evidence type="ECO:0000256" key="7">
    <source>
        <dbReference type="ARBA" id="ARBA00022660"/>
    </source>
</evidence>
<dbReference type="EMBL" id="KQ430594">
    <property type="protein sequence ID" value="KOF63920.1"/>
    <property type="molecule type" value="Genomic_DNA"/>
</dbReference>
<dbReference type="GO" id="GO:0006120">
    <property type="term" value="P:mitochondrial electron transport, NADH to ubiquinone"/>
    <property type="evidence" value="ECO:0007669"/>
    <property type="project" value="TreeGrafter"/>
</dbReference>
<reference evidence="15" key="1">
    <citation type="submission" date="2015-07" db="EMBL/GenBank/DDBJ databases">
        <title>MeaNS - Measles Nucleotide Surveillance Program.</title>
        <authorList>
            <person name="Tran T."/>
            <person name="Druce J."/>
        </authorList>
    </citation>
    <scope>NUCLEOTIDE SEQUENCE</scope>
    <source>
        <strain evidence="15">UCB-OBI-ISO-001</strain>
        <tissue evidence="15">Gonad</tissue>
    </source>
</reference>
<accession>A0A0L8FJ24</accession>
<evidence type="ECO:0000256" key="10">
    <source>
        <dbReference type="ARBA" id="ARBA00022990"/>
    </source>
</evidence>
<evidence type="ECO:0000256" key="5">
    <source>
        <dbReference type="ARBA" id="ARBA00016383"/>
    </source>
</evidence>
<dbReference type="STRING" id="37653.A0A0L8FJ24"/>
<comment type="function">
    <text evidence="1">Accessory subunit of the mitochondrial membrane respiratory chain NADH dehydrogenase (Complex I), that is believed not to be involved in catalysis. Complex I functions in the transfer of electrons from NADH to the respiratory chain. The immediate electron acceptor for the enzyme is believed to be ubiquinone.</text>
</comment>
<dbReference type="KEGG" id="obi:106883047"/>
<evidence type="ECO:0000256" key="8">
    <source>
        <dbReference type="ARBA" id="ARBA00022792"/>
    </source>
</evidence>
<name>A0A0L8FJ24_OCTBM</name>
<keyword evidence="12" id="KW-0472">Membrane</keyword>
<gene>
    <name evidence="15" type="ORF">OCBIM_22018176mg</name>
</gene>
<keyword evidence="11" id="KW-0496">Mitochondrion</keyword>
<keyword evidence="7" id="KW-0679">Respiratory chain</keyword>
<evidence type="ECO:0000313" key="15">
    <source>
        <dbReference type="EMBL" id="KOF63920.1"/>
    </source>
</evidence>
<protein>
    <recommendedName>
        <fullName evidence="5">NADH dehydrogenase [ubiquinone] 1 alpha subcomplex subunit 7</fullName>
    </recommendedName>
    <alternativeName>
        <fullName evidence="14">Complex I-B14.5a</fullName>
    </alternativeName>
    <alternativeName>
        <fullName evidence="13">NADH-ubiquinone oxidoreductase subunit B14.5a</fullName>
    </alternativeName>
</protein>
<evidence type="ECO:0000256" key="11">
    <source>
        <dbReference type="ARBA" id="ARBA00023128"/>
    </source>
</evidence>
<comment type="subunit">
    <text evidence="4">Complex I is composed of 45 different subunits.</text>
</comment>
<dbReference type="OMA" id="ANYYFTR"/>
<dbReference type="InterPro" id="IPR009947">
    <property type="entry name" value="NDUA7"/>
</dbReference>
<evidence type="ECO:0000256" key="3">
    <source>
        <dbReference type="ARBA" id="ARBA00005482"/>
    </source>
</evidence>
<evidence type="ECO:0000256" key="14">
    <source>
        <dbReference type="ARBA" id="ARBA00033401"/>
    </source>
</evidence>
<sequence length="113" mass="12788">MAQRRTVTPIIATIRNWFLGFKHQSPLRYEEEYAKRTQPPPSLPVGPHHKLSGNYYYTRDARREVLPPVVAYSPTPAIAAGESAESQETVKKLPPIPGFGYDWSTGKSEFKTK</sequence>
<dbReference type="GO" id="GO:0005743">
    <property type="term" value="C:mitochondrial inner membrane"/>
    <property type="evidence" value="ECO:0007669"/>
    <property type="project" value="UniProtKB-SubCell"/>
</dbReference>
<keyword evidence="6" id="KW-0813">Transport</keyword>
<keyword evidence="8" id="KW-0999">Mitochondrion inner membrane</keyword>
<dbReference type="PANTHER" id="PTHR12485">
    <property type="entry name" value="NADH-UBIQUINONE OXIDOREDUCTASE SUBUNIT B"/>
    <property type="match status" value="1"/>
</dbReference>
<comment type="similarity">
    <text evidence="3">Belongs to the complex I NDUFA7 subunit family.</text>
</comment>
<keyword evidence="9" id="KW-0249">Electron transport</keyword>
<dbReference type="AlphaFoldDB" id="A0A0L8FJ24"/>
<keyword evidence="10" id="KW-0007">Acetylation</keyword>
<evidence type="ECO:0000256" key="2">
    <source>
        <dbReference type="ARBA" id="ARBA00004443"/>
    </source>
</evidence>
<dbReference type="PANTHER" id="PTHR12485:SF1">
    <property type="entry name" value="NADH DEHYDROGENASE [UBIQUINONE] 1 ALPHA SUBCOMPLEX SUBUNIT 7"/>
    <property type="match status" value="1"/>
</dbReference>
<proteinExistence type="inferred from homology"/>
<evidence type="ECO:0000256" key="13">
    <source>
        <dbReference type="ARBA" id="ARBA00030360"/>
    </source>
</evidence>